<reference evidence="1" key="1">
    <citation type="submission" date="2019-08" db="EMBL/GenBank/DDBJ databases">
        <authorList>
            <person name="Kucharzyk K."/>
            <person name="Murdoch R.W."/>
            <person name="Higgins S."/>
            <person name="Loffler F."/>
        </authorList>
    </citation>
    <scope>NUCLEOTIDE SEQUENCE</scope>
</reference>
<accession>A0A644T8L9</accession>
<protein>
    <submittedName>
        <fullName evidence="1">Uncharacterized protein</fullName>
    </submittedName>
</protein>
<organism evidence="1">
    <name type="scientific">bioreactor metagenome</name>
    <dbReference type="NCBI Taxonomy" id="1076179"/>
    <lineage>
        <taxon>unclassified sequences</taxon>
        <taxon>metagenomes</taxon>
        <taxon>ecological metagenomes</taxon>
    </lineage>
</organism>
<dbReference type="EMBL" id="VSSQ01000021">
    <property type="protein sequence ID" value="MPL63295.1"/>
    <property type="molecule type" value="Genomic_DNA"/>
</dbReference>
<name>A0A644T8L9_9ZZZZ</name>
<evidence type="ECO:0000313" key="1">
    <source>
        <dbReference type="EMBL" id="MPL63295.1"/>
    </source>
</evidence>
<gene>
    <name evidence="1" type="ORF">SDC9_08917</name>
</gene>
<proteinExistence type="predicted"/>
<sequence length="64" mass="7504">MDRSYDATYYSKIGKAVVHVVAPSPMSSDEFEKRLREFHHTAWVVWNSLSVEERLKLNNEHGVR</sequence>
<dbReference type="AlphaFoldDB" id="A0A644T8L9"/>
<comment type="caution">
    <text evidence="1">The sequence shown here is derived from an EMBL/GenBank/DDBJ whole genome shotgun (WGS) entry which is preliminary data.</text>
</comment>